<evidence type="ECO:0000313" key="3">
    <source>
        <dbReference type="EMBL" id="OEV04862.1"/>
    </source>
</evidence>
<feature type="compositionally biased region" description="Basic and acidic residues" evidence="2">
    <location>
        <begin position="1"/>
        <end position="14"/>
    </location>
</feature>
<sequence length="452" mass="49823">MRRAEGDEPRDPRTHTVRSGVSGERIRLSALDTITGGLYTDRAFYFRETLDGSTLRASLAEVLRLFPLLTGRQQRDPTGALSVLCNDAGATFEEVDSSLPIAAYAPDRADRPTLPQLLPQVAQFRLTGENVPLLAIRLTQAAGGGSVLGVRIKHTLVDGRSFMTFVDSWSREHLGRGYPKPNHDRHVLDELGSDAPDAATRSSDRFVVPYRRERFGVLAKAAMVARKTQTVLVRLPSAEVREIKRSAIADLPGIDRWVSTADAVSAHLWQVLSRLRARPDGARETLGTITNFQSALGQLLPPHYWGNTITNLSPVLTADELRGHALGEVAHLVRRTRSDVTAEKIRDETAFLLAQRAAGRQNRVMPRMLFGAFEGTVQLNDMSKMPHYALDFGGGTPFWCDMPSGGLPWMVRVMSAPEEDGSLDVHVSMPPAAAAAFQGQRSWQEHLHRYAP</sequence>
<dbReference type="Pfam" id="PF02458">
    <property type="entry name" value="Transferase"/>
    <property type="match status" value="1"/>
</dbReference>
<keyword evidence="1" id="KW-0808">Transferase</keyword>
<feature type="region of interest" description="Disordered" evidence="2">
    <location>
        <begin position="1"/>
        <end position="20"/>
    </location>
</feature>
<evidence type="ECO:0000256" key="2">
    <source>
        <dbReference type="SAM" id="MobiDB-lite"/>
    </source>
</evidence>
<dbReference type="Proteomes" id="UP000176101">
    <property type="component" value="Unassembled WGS sequence"/>
</dbReference>
<evidence type="ECO:0008006" key="5">
    <source>
        <dbReference type="Google" id="ProtNLM"/>
    </source>
</evidence>
<organism evidence="3 4">
    <name type="scientific">Streptomyces oceani</name>
    <dbReference type="NCBI Taxonomy" id="1075402"/>
    <lineage>
        <taxon>Bacteria</taxon>
        <taxon>Bacillati</taxon>
        <taxon>Actinomycetota</taxon>
        <taxon>Actinomycetes</taxon>
        <taxon>Kitasatosporales</taxon>
        <taxon>Streptomycetaceae</taxon>
        <taxon>Streptomyces</taxon>
    </lineage>
</organism>
<gene>
    <name evidence="3" type="ORF">AN216_05420</name>
</gene>
<proteinExistence type="predicted"/>
<reference evidence="3 4" key="1">
    <citation type="journal article" date="2016" name="Front. Microbiol.">
        <title>Comparative Genomics Analysis of Streptomyces Species Reveals Their Adaptation to the Marine Environment and Their Diversity at the Genomic Level.</title>
        <authorList>
            <person name="Tian X."/>
            <person name="Zhang Z."/>
            <person name="Yang T."/>
            <person name="Chen M."/>
            <person name="Li J."/>
            <person name="Chen F."/>
            <person name="Yang J."/>
            <person name="Li W."/>
            <person name="Zhang B."/>
            <person name="Zhang Z."/>
            <person name="Wu J."/>
            <person name="Zhang C."/>
            <person name="Long L."/>
            <person name="Xiao J."/>
        </authorList>
    </citation>
    <scope>NUCLEOTIDE SEQUENCE [LARGE SCALE GENOMIC DNA]</scope>
    <source>
        <strain evidence="3 4">SCSIO 02100</strain>
    </source>
</reference>
<dbReference type="OrthoDB" id="3920163at2"/>
<name>A0A1E7KLF3_9ACTN</name>
<keyword evidence="4" id="KW-1185">Reference proteome</keyword>
<dbReference type="EMBL" id="LJGU01000110">
    <property type="protein sequence ID" value="OEV04862.1"/>
    <property type="molecule type" value="Genomic_DNA"/>
</dbReference>
<dbReference type="STRING" id="1075402.AN216_05420"/>
<dbReference type="SUPFAM" id="SSF52777">
    <property type="entry name" value="CoA-dependent acyltransferases"/>
    <property type="match status" value="1"/>
</dbReference>
<dbReference type="InterPro" id="IPR023213">
    <property type="entry name" value="CAT-like_dom_sf"/>
</dbReference>
<dbReference type="GO" id="GO:0016747">
    <property type="term" value="F:acyltransferase activity, transferring groups other than amino-acyl groups"/>
    <property type="evidence" value="ECO:0007669"/>
    <property type="project" value="TreeGrafter"/>
</dbReference>
<protein>
    <recommendedName>
        <fullName evidence="5">Transferase</fullName>
    </recommendedName>
</protein>
<dbReference type="AlphaFoldDB" id="A0A1E7KLF3"/>
<evidence type="ECO:0000256" key="1">
    <source>
        <dbReference type="ARBA" id="ARBA00022679"/>
    </source>
</evidence>
<dbReference type="PANTHER" id="PTHR31642:SF310">
    <property type="entry name" value="FATTY ALCOHOL:CAFFEOYL-COA ACYLTRANSFERASE"/>
    <property type="match status" value="1"/>
</dbReference>
<dbReference type="PANTHER" id="PTHR31642">
    <property type="entry name" value="TRICHOTHECENE 3-O-ACETYLTRANSFERASE"/>
    <property type="match status" value="1"/>
</dbReference>
<accession>A0A1E7KLF3</accession>
<dbReference type="InterPro" id="IPR050317">
    <property type="entry name" value="Plant_Fungal_Acyltransferase"/>
</dbReference>
<evidence type="ECO:0000313" key="4">
    <source>
        <dbReference type="Proteomes" id="UP000176101"/>
    </source>
</evidence>
<comment type="caution">
    <text evidence="3">The sequence shown here is derived from an EMBL/GenBank/DDBJ whole genome shotgun (WGS) entry which is preliminary data.</text>
</comment>
<dbReference type="Gene3D" id="3.30.559.10">
    <property type="entry name" value="Chloramphenicol acetyltransferase-like domain"/>
    <property type="match status" value="2"/>
</dbReference>